<organism evidence="1 2">
    <name type="scientific">Rosa chinensis</name>
    <name type="common">China rose</name>
    <dbReference type="NCBI Taxonomy" id="74649"/>
    <lineage>
        <taxon>Eukaryota</taxon>
        <taxon>Viridiplantae</taxon>
        <taxon>Streptophyta</taxon>
        <taxon>Embryophyta</taxon>
        <taxon>Tracheophyta</taxon>
        <taxon>Spermatophyta</taxon>
        <taxon>Magnoliopsida</taxon>
        <taxon>eudicotyledons</taxon>
        <taxon>Gunneridae</taxon>
        <taxon>Pentapetalae</taxon>
        <taxon>rosids</taxon>
        <taxon>fabids</taxon>
        <taxon>Rosales</taxon>
        <taxon>Rosaceae</taxon>
        <taxon>Rosoideae</taxon>
        <taxon>Rosoideae incertae sedis</taxon>
        <taxon>Rosa</taxon>
    </lineage>
</organism>
<proteinExistence type="predicted"/>
<dbReference type="Gramene" id="PRQ59467">
    <property type="protein sequence ID" value="PRQ59467"/>
    <property type="gene ID" value="RchiOBHm_Chr1g0370511"/>
</dbReference>
<protein>
    <submittedName>
        <fullName evidence="1">Uncharacterized protein</fullName>
    </submittedName>
</protein>
<reference evidence="1 2" key="1">
    <citation type="journal article" date="2018" name="Nat. Genet.">
        <title>The Rosa genome provides new insights in the design of modern roses.</title>
        <authorList>
            <person name="Bendahmane M."/>
        </authorList>
    </citation>
    <scope>NUCLEOTIDE SEQUENCE [LARGE SCALE GENOMIC DNA]</scope>
    <source>
        <strain evidence="2">cv. Old Blush</strain>
    </source>
</reference>
<dbReference type="AlphaFoldDB" id="A0A2P6SLA5"/>
<evidence type="ECO:0000313" key="1">
    <source>
        <dbReference type="EMBL" id="PRQ59467.1"/>
    </source>
</evidence>
<evidence type="ECO:0000313" key="2">
    <source>
        <dbReference type="Proteomes" id="UP000238479"/>
    </source>
</evidence>
<dbReference type="EMBL" id="PDCK01000039">
    <property type="protein sequence ID" value="PRQ59467.1"/>
    <property type="molecule type" value="Genomic_DNA"/>
</dbReference>
<comment type="caution">
    <text evidence="1">The sequence shown here is derived from an EMBL/GenBank/DDBJ whole genome shotgun (WGS) entry which is preliminary data.</text>
</comment>
<accession>A0A2P6SLA5</accession>
<keyword evidence="2" id="KW-1185">Reference proteome</keyword>
<gene>
    <name evidence="1" type="ORF">RchiOBHm_Chr1g0370511</name>
</gene>
<name>A0A2P6SLA5_ROSCH</name>
<dbReference type="Proteomes" id="UP000238479">
    <property type="component" value="Chromosome 1"/>
</dbReference>
<sequence>MAIYSDSVVDKATHFCNFDCQETAPPAKVNKYPDVDLIVSTSPAKSASVKP</sequence>